<proteinExistence type="predicted"/>
<dbReference type="VEuPathDB" id="FungiDB:CJJ07_005519"/>
<feature type="compositionally biased region" description="Low complexity" evidence="1">
    <location>
        <begin position="177"/>
        <end position="199"/>
    </location>
</feature>
<evidence type="ECO:0000256" key="2">
    <source>
        <dbReference type="SAM" id="Phobius"/>
    </source>
</evidence>
<keyword evidence="2" id="KW-0812">Transmembrane</keyword>
<keyword evidence="2" id="KW-1133">Transmembrane helix</keyword>
<keyword evidence="2" id="KW-0472">Membrane</keyword>
<evidence type="ECO:0000313" key="4">
    <source>
        <dbReference type="Proteomes" id="UP000037122"/>
    </source>
</evidence>
<comment type="caution">
    <text evidence="3">The sequence shown here is derived from an EMBL/GenBank/DDBJ whole genome shotgun (WGS) entry which is preliminary data.</text>
</comment>
<dbReference type="Proteomes" id="UP000037122">
    <property type="component" value="Unassembled WGS sequence"/>
</dbReference>
<gene>
    <name evidence="3" type="ORF">QG37_04793</name>
</gene>
<sequence>MTSFTSGSSHYAGYYSTVSVLPDTTITTLVAVPTTPSNGDSGGGTAQRNAKLIGGLVGSIGGTILIGSLVVLFLFHKKRRSRVTNHSPDFADDTSGDSNEKSGFKKLFGLGSGAAAAGGAATVDTYNDLEKHLNSRAATSDPFLGGVSGSGTGHDTSDDFAYRGVSNSNNLDSIFHGSGTATGGNSNNGTGGLNSSSASQRGPGHSRVNSDVPRMDTMPEHADDMRQEYEKNFEHMDTSHVRERLSEFEDEDELFFQAHTHVPLLEGENHSNNSRLRFFEEI</sequence>
<organism evidence="3 4">
    <name type="scientific">Candidozyma auris</name>
    <name type="common">Yeast</name>
    <name type="synonym">Candida auris</name>
    <dbReference type="NCBI Taxonomy" id="498019"/>
    <lineage>
        <taxon>Eukaryota</taxon>
        <taxon>Fungi</taxon>
        <taxon>Dikarya</taxon>
        <taxon>Ascomycota</taxon>
        <taxon>Saccharomycotina</taxon>
        <taxon>Pichiomycetes</taxon>
        <taxon>Metschnikowiaceae</taxon>
        <taxon>Candidozyma</taxon>
    </lineage>
</organism>
<dbReference type="AlphaFoldDB" id="A0A0L0NXQ6"/>
<dbReference type="VEuPathDB" id="FungiDB:CJI97_003679"/>
<dbReference type="VEuPathDB" id="FungiDB:CJJ09_000499"/>
<evidence type="ECO:0000256" key="1">
    <source>
        <dbReference type="SAM" id="MobiDB-lite"/>
    </source>
</evidence>
<feature type="region of interest" description="Disordered" evidence="1">
    <location>
        <begin position="176"/>
        <end position="218"/>
    </location>
</feature>
<reference evidence="4" key="1">
    <citation type="journal article" date="2015" name="BMC Genomics">
        <title>Draft genome of a commonly misdiagnosed multidrug resistant pathogen Candida auris.</title>
        <authorList>
            <person name="Chatterjee S."/>
            <person name="Alampalli S.V."/>
            <person name="Nageshan R.K."/>
            <person name="Chettiar S.T."/>
            <person name="Joshi S."/>
            <person name="Tatu U.S."/>
        </authorList>
    </citation>
    <scope>NUCLEOTIDE SEQUENCE [LARGE SCALE GENOMIC DNA]</scope>
    <source>
        <strain evidence="4">6684</strain>
    </source>
</reference>
<evidence type="ECO:0008006" key="5">
    <source>
        <dbReference type="Google" id="ProtNLM"/>
    </source>
</evidence>
<dbReference type="VEuPathDB" id="FungiDB:QG37_04793"/>
<dbReference type="VEuPathDB" id="FungiDB:B9J08_003606"/>
<dbReference type="EMBL" id="LGST01000032">
    <property type="protein sequence ID" value="KND98440.1"/>
    <property type="molecule type" value="Genomic_DNA"/>
</dbReference>
<evidence type="ECO:0000313" key="3">
    <source>
        <dbReference type="EMBL" id="KND98440.1"/>
    </source>
</evidence>
<dbReference type="VEuPathDB" id="FungiDB:CJI96_0002139"/>
<protein>
    <recommendedName>
        <fullName evidence="5">Mid2 domain-containing protein</fullName>
    </recommendedName>
</protein>
<name>A0A0L0NXQ6_CANAR</name>
<feature type="transmembrane region" description="Helical" evidence="2">
    <location>
        <begin position="52"/>
        <end position="75"/>
    </location>
</feature>
<accession>A0A0L0NXQ6</accession>